<feature type="transmembrane region" description="Helical" evidence="1">
    <location>
        <begin position="20"/>
        <end position="42"/>
    </location>
</feature>
<evidence type="ECO:0000313" key="2">
    <source>
        <dbReference type="EMBL" id="EGI77400.1"/>
    </source>
</evidence>
<dbReference type="RefSeq" id="WP_006297294.1">
    <property type="nucleotide sequence ID" value="NZ_AEGR01000048.1"/>
</dbReference>
<dbReference type="InterPro" id="IPR007813">
    <property type="entry name" value="PilN"/>
</dbReference>
<reference evidence="2 3" key="1">
    <citation type="journal article" date="2011" name="EMBO J.">
        <title>Structural diversity of bacterial flagellar motors.</title>
        <authorList>
            <person name="Chen S."/>
            <person name="Beeby M."/>
            <person name="Murphy G.E."/>
            <person name="Leadbetter J.R."/>
            <person name="Hendrixson D.R."/>
            <person name="Briegel A."/>
            <person name="Li Z."/>
            <person name="Shi J."/>
            <person name="Tocheva E.I."/>
            <person name="Muller A."/>
            <person name="Dobro M.J."/>
            <person name="Jensen G.J."/>
        </authorList>
    </citation>
    <scope>NUCLEOTIDE SEQUENCE [LARGE SCALE GENOMIC DNA]</scope>
    <source>
        <strain evidence="2 3">ATCC 19624</strain>
    </source>
</reference>
<dbReference type="InterPro" id="IPR052534">
    <property type="entry name" value="Extracell_DNA_Util/SecSys_Comp"/>
</dbReference>
<dbReference type="Proteomes" id="UP000016368">
    <property type="component" value="Unassembled WGS sequence"/>
</dbReference>
<dbReference type="Pfam" id="PF05137">
    <property type="entry name" value="PilN"/>
    <property type="match status" value="1"/>
</dbReference>
<gene>
    <name evidence="2" type="ORF">HGR_06346</name>
</gene>
<keyword evidence="3" id="KW-1185">Reference proteome</keyword>
<comment type="caution">
    <text evidence="2">The sequence shown here is derived from an EMBL/GenBank/DDBJ whole genome shotgun (WGS) entry which is preliminary data.</text>
</comment>
<dbReference type="STRING" id="887062.HGR_06346"/>
<keyword evidence="1" id="KW-1133">Transmembrane helix</keyword>
<keyword evidence="1" id="KW-0472">Membrane</keyword>
<evidence type="ECO:0000256" key="1">
    <source>
        <dbReference type="SAM" id="Phobius"/>
    </source>
</evidence>
<name>F3KS40_9BURK</name>
<dbReference type="OrthoDB" id="5296173at2"/>
<dbReference type="EMBL" id="AEGR01000048">
    <property type="protein sequence ID" value="EGI77400.1"/>
    <property type="molecule type" value="Genomic_DNA"/>
</dbReference>
<protein>
    <submittedName>
        <fullName evidence="2">Fimbrial assembly family protein</fullName>
    </submittedName>
</protein>
<accession>F3KS40</accession>
<dbReference type="PANTHER" id="PTHR40278:SF1">
    <property type="entry name" value="DNA UTILIZATION PROTEIN HOFN"/>
    <property type="match status" value="1"/>
</dbReference>
<dbReference type="eggNOG" id="COG3166">
    <property type="taxonomic scope" value="Bacteria"/>
</dbReference>
<dbReference type="AlphaFoldDB" id="F3KS40"/>
<proteinExistence type="predicted"/>
<evidence type="ECO:0000313" key="3">
    <source>
        <dbReference type="Proteomes" id="UP000016368"/>
    </source>
</evidence>
<dbReference type="PANTHER" id="PTHR40278">
    <property type="entry name" value="DNA UTILIZATION PROTEIN HOFN"/>
    <property type="match status" value="1"/>
</dbReference>
<keyword evidence="1" id="KW-0812">Transmembrane</keyword>
<organism evidence="2 3">
    <name type="scientific">Hylemonella gracilis ATCC 19624</name>
    <dbReference type="NCBI Taxonomy" id="887062"/>
    <lineage>
        <taxon>Bacteria</taxon>
        <taxon>Pseudomonadati</taxon>
        <taxon>Pseudomonadota</taxon>
        <taxon>Betaproteobacteria</taxon>
        <taxon>Burkholderiales</taxon>
        <taxon>Comamonadaceae</taxon>
        <taxon>Hylemonella</taxon>
    </lineage>
</organism>
<sequence length="216" mass="23416">MTVTINLLPRLHGLHPRARAAFRRAVVLAFATGWVIAGLLHLHWRERLAAQRALNDLLAREIAQLQQPLQGLPGLRAEIDAWAELQTQRLRAARVLSALPSALPDQVHLKGLTLEADLVTLRGAARSDQDLSGLLRHLAQPRSGFQQAELVELLGAPMPLSVPGTEPLRAEATSSDADMRAQTLQFTVRARLAAPSVEDATAVSERGLGANLEFAP</sequence>